<accession>A0A9Q0YTA0</accession>
<feature type="compositionally biased region" description="Basic and acidic residues" evidence="1">
    <location>
        <begin position="30"/>
        <end position="41"/>
    </location>
</feature>
<evidence type="ECO:0000256" key="1">
    <source>
        <dbReference type="SAM" id="MobiDB-lite"/>
    </source>
</evidence>
<name>A0A9Q0YTA0_9ROSI</name>
<feature type="compositionally biased region" description="Basic and acidic residues" evidence="1">
    <location>
        <begin position="97"/>
        <end position="122"/>
    </location>
</feature>
<dbReference type="AlphaFoldDB" id="A0A9Q0YTA0"/>
<evidence type="ECO:0000313" key="2">
    <source>
        <dbReference type="EMBL" id="KAJ6709859.1"/>
    </source>
</evidence>
<gene>
    <name evidence="2" type="ORF">OIU74_010876</name>
</gene>
<dbReference type="Proteomes" id="UP001151752">
    <property type="component" value="Chromosome 2"/>
</dbReference>
<feature type="compositionally biased region" description="Low complexity" evidence="1">
    <location>
        <begin position="66"/>
        <end position="86"/>
    </location>
</feature>
<reference evidence="2" key="2">
    <citation type="journal article" date="2023" name="Int. J. Mol. Sci.">
        <title>De Novo Assembly and Annotation of 11 Diverse Shrub Willow (Salix) Genomes Reveals Novel Gene Organization in Sex-Linked Regions.</title>
        <authorList>
            <person name="Hyden B."/>
            <person name="Feng K."/>
            <person name="Yates T.B."/>
            <person name="Jawdy S."/>
            <person name="Cereghino C."/>
            <person name="Smart L.B."/>
            <person name="Muchero W."/>
        </authorList>
    </citation>
    <scope>NUCLEOTIDE SEQUENCE</scope>
    <source>
        <tissue evidence="2">Shoot tip</tissue>
    </source>
</reference>
<keyword evidence="3" id="KW-1185">Reference proteome</keyword>
<proteinExistence type="predicted"/>
<protein>
    <submittedName>
        <fullName evidence="2">DNA GLYCOSYLASE SUPERFAMILY PROTEIN</fullName>
    </submittedName>
</protein>
<reference evidence="2" key="1">
    <citation type="submission" date="2022-11" db="EMBL/GenBank/DDBJ databases">
        <authorList>
            <person name="Hyden B.L."/>
            <person name="Feng K."/>
            <person name="Yates T."/>
            <person name="Jawdy S."/>
            <person name="Smart L.B."/>
            <person name="Muchero W."/>
        </authorList>
    </citation>
    <scope>NUCLEOTIDE SEQUENCE</scope>
    <source>
        <tissue evidence="2">Shoot tip</tissue>
    </source>
</reference>
<feature type="region of interest" description="Disordered" evidence="1">
    <location>
        <begin position="1"/>
        <end position="122"/>
    </location>
</feature>
<sequence>MSGATKLHSATKQVHEPPRAILGPTGNRARVLEEGRRKIEVLQKSQQKPKKPVEKMSQAAVKNNLSVDSTCSSDSSSSSSGVSSSSRKNVKHYGTKKVKDVRNGGEIKDVSSKKEGPVKRCDWITPNSGKKLVNF</sequence>
<comment type="caution">
    <text evidence="2">The sequence shown here is derived from an EMBL/GenBank/DDBJ whole genome shotgun (WGS) entry which is preliminary data.</text>
</comment>
<dbReference type="EMBL" id="JAPFFM010000015">
    <property type="protein sequence ID" value="KAJ6709859.1"/>
    <property type="molecule type" value="Genomic_DNA"/>
</dbReference>
<evidence type="ECO:0000313" key="3">
    <source>
        <dbReference type="Proteomes" id="UP001151752"/>
    </source>
</evidence>
<organism evidence="2 3">
    <name type="scientific">Salix koriyanagi</name>
    <dbReference type="NCBI Taxonomy" id="2511006"/>
    <lineage>
        <taxon>Eukaryota</taxon>
        <taxon>Viridiplantae</taxon>
        <taxon>Streptophyta</taxon>
        <taxon>Embryophyta</taxon>
        <taxon>Tracheophyta</taxon>
        <taxon>Spermatophyta</taxon>
        <taxon>Magnoliopsida</taxon>
        <taxon>eudicotyledons</taxon>
        <taxon>Gunneridae</taxon>
        <taxon>Pentapetalae</taxon>
        <taxon>rosids</taxon>
        <taxon>fabids</taxon>
        <taxon>Malpighiales</taxon>
        <taxon>Salicaceae</taxon>
        <taxon>Saliceae</taxon>
        <taxon>Salix</taxon>
    </lineage>
</organism>